<dbReference type="InterPro" id="IPR001810">
    <property type="entry name" value="F-box_dom"/>
</dbReference>
<keyword evidence="3" id="KW-1185">Reference proteome</keyword>
<dbReference type="SMART" id="SM00256">
    <property type="entry name" value="FBOX"/>
    <property type="match status" value="1"/>
</dbReference>
<dbReference type="SUPFAM" id="SSF81383">
    <property type="entry name" value="F-box domain"/>
    <property type="match status" value="1"/>
</dbReference>
<protein>
    <recommendedName>
        <fullName evidence="1">F-box domain-containing protein</fullName>
    </recommendedName>
</protein>
<accession>A0AAD5JXC8</accession>
<reference evidence="2" key="2">
    <citation type="submission" date="2023-02" db="EMBL/GenBank/DDBJ databases">
        <authorList>
            <consortium name="DOE Joint Genome Institute"/>
            <person name="Mondo S.J."/>
            <person name="Chang Y."/>
            <person name="Wang Y."/>
            <person name="Ahrendt S."/>
            <person name="Andreopoulos W."/>
            <person name="Barry K."/>
            <person name="Beard J."/>
            <person name="Benny G.L."/>
            <person name="Blankenship S."/>
            <person name="Bonito G."/>
            <person name="Cuomo C."/>
            <person name="Desiro A."/>
            <person name="Gervers K.A."/>
            <person name="Hundley H."/>
            <person name="Kuo A."/>
            <person name="LaButti K."/>
            <person name="Lang B.F."/>
            <person name="Lipzen A."/>
            <person name="O'Donnell K."/>
            <person name="Pangilinan J."/>
            <person name="Reynolds N."/>
            <person name="Sandor L."/>
            <person name="Smith M.W."/>
            <person name="Tsang A."/>
            <person name="Grigoriev I.V."/>
            <person name="Stajich J.E."/>
            <person name="Spatafora J.W."/>
        </authorList>
    </citation>
    <scope>NUCLEOTIDE SEQUENCE</scope>
    <source>
        <strain evidence="2">RSA 2281</strain>
    </source>
</reference>
<feature type="domain" description="F-box" evidence="1">
    <location>
        <begin position="138"/>
        <end position="185"/>
    </location>
</feature>
<organism evidence="2 3">
    <name type="scientific">Phascolomyces articulosus</name>
    <dbReference type="NCBI Taxonomy" id="60185"/>
    <lineage>
        <taxon>Eukaryota</taxon>
        <taxon>Fungi</taxon>
        <taxon>Fungi incertae sedis</taxon>
        <taxon>Mucoromycota</taxon>
        <taxon>Mucoromycotina</taxon>
        <taxon>Mucoromycetes</taxon>
        <taxon>Mucorales</taxon>
        <taxon>Lichtheimiaceae</taxon>
        <taxon>Phascolomyces</taxon>
    </lineage>
</organism>
<comment type="caution">
    <text evidence="2">The sequence shown here is derived from an EMBL/GenBank/DDBJ whole genome shotgun (WGS) entry which is preliminary data.</text>
</comment>
<gene>
    <name evidence="2" type="ORF">BDA99DRAFT_528326</name>
</gene>
<dbReference type="Gene3D" id="1.20.1280.50">
    <property type="match status" value="1"/>
</dbReference>
<proteinExistence type="predicted"/>
<dbReference type="PANTHER" id="PTHR38926">
    <property type="entry name" value="F-BOX DOMAIN CONTAINING PROTEIN, EXPRESSED"/>
    <property type="match status" value="1"/>
</dbReference>
<dbReference type="AlphaFoldDB" id="A0AAD5JXC8"/>
<evidence type="ECO:0000259" key="1">
    <source>
        <dbReference type="PROSITE" id="PS50181"/>
    </source>
</evidence>
<dbReference type="Proteomes" id="UP001209540">
    <property type="component" value="Unassembled WGS sequence"/>
</dbReference>
<dbReference type="PROSITE" id="PS50181">
    <property type="entry name" value="FBOX"/>
    <property type="match status" value="1"/>
</dbReference>
<evidence type="ECO:0000313" key="2">
    <source>
        <dbReference type="EMBL" id="KAI9245238.1"/>
    </source>
</evidence>
<evidence type="ECO:0000313" key="3">
    <source>
        <dbReference type="Proteomes" id="UP001209540"/>
    </source>
</evidence>
<name>A0AAD5JXC8_9FUNG</name>
<reference evidence="2" key="1">
    <citation type="journal article" date="2022" name="IScience">
        <title>Evolution of zygomycete secretomes and the origins of terrestrial fungal ecologies.</title>
        <authorList>
            <person name="Chang Y."/>
            <person name="Wang Y."/>
            <person name="Mondo S."/>
            <person name="Ahrendt S."/>
            <person name="Andreopoulos W."/>
            <person name="Barry K."/>
            <person name="Beard J."/>
            <person name="Benny G.L."/>
            <person name="Blankenship S."/>
            <person name="Bonito G."/>
            <person name="Cuomo C."/>
            <person name="Desiro A."/>
            <person name="Gervers K.A."/>
            <person name="Hundley H."/>
            <person name="Kuo A."/>
            <person name="LaButti K."/>
            <person name="Lang B.F."/>
            <person name="Lipzen A."/>
            <person name="O'Donnell K."/>
            <person name="Pangilinan J."/>
            <person name="Reynolds N."/>
            <person name="Sandor L."/>
            <person name="Smith M.E."/>
            <person name="Tsang A."/>
            <person name="Grigoriev I.V."/>
            <person name="Stajich J.E."/>
            <person name="Spatafora J.W."/>
        </authorList>
    </citation>
    <scope>NUCLEOTIDE SEQUENCE</scope>
    <source>
        <strain evidence="2">RSA 2281</strain>
    </source>
</reference>
<dbReference type="SUPFAM" id="SSF52047">
    <property type="entry name" value="RNI-like"/>
    <property type="match status" value="1"/>
</dbReference>
<dbReference type="Pfam" id="PF00646">
    <property type="entry name" value="F-box"/>
    <property type="match status" value="1"/>
</dbReference>
<sequence>MSTQSNNNLNRTTNDITENVNISNYDTRIPYQQQKKNKKFSRFLSTIPTTTEEKKSFVKKRHTVFSTISKGISKKLLQAIILPSSDHTAERDSDHHQQDQRRRGATAVSLHTEMTRQQQMWEVDHPYPAQTHKRIQQSHFPLILPYDILYLIFDKLEFRDLLRCATVSPEWRNFVIEWPEFWCRLSIETPYNNAGKTASDALKHGKIKEFRLAGPMQIDLLRDILAFLSCMKDHYIENLYFINMTIKDNDIPLFVRVLQRPVKLVEFIDCHLSKNQVIDPIVSSCLHVTHVAFSQTDVAPVVYNVKRPTRAQSLLLLPNVQYPWLTYLKLSFEYQHRLYEPEVPTARLSGIIRKSPNLVHLFLDSGGSVHQGHCIRQAIKYCPKLQNLIVSDRATMPTTVLSNITNNEIFPPTTTETVSTNTTAATTTSTNCTTMSSSSLLDQQELMTTTTKNTHISATSPGGEGLRRFVLTGGNIRHERDDIISVFNKAYKTIQLLYLHYGYGFTGPSALYKLARQDEVLSHLREIRLSTEHIISMSSSEPPFAKAMAALLRRCPSLEVLIFIDTFSPRVTPEHYIYMDDEILMTLAEYCSHLTYLRCVGPRWYSSKVLLDFATRIGSKKIDSKLYYLEMDMERKIILPLIKKVQSIRHLHVRKDTDHLEKPMLIAEKKVAQQILQERDGSLILIV</sequence>
<dbReference type="PANTHER" id="PTHR38926:SF72">
    <property type="entry name" value="IM:7136021-RELATED"/>
    <property type="match status" value="1"/>
</dbReference>
<dbReference type="Gene3D" id="3.80.10.10">
    <property type="entry name" value="Ribonuclease Inhibitor"/>
    <property type="match status" value="1"/>
</dbReference>
<dbReference type="EMBL" id="JAIXMP010000053">
    <property type="protein sequence ID" value="KAI9245238.1"/>
    <property type="molecule type" value="Genomic_DNA"/>
</dbReference>
<dbReference type="InterPro" id="IPR036047">
    <property type="entry name" value="F-box-like_dom_sf"/>
</dbReference>
<dbReference type="InterPro" id="IPR032675">
    <property type="entry name" value="LRR_dom_sf"/>
</dbReference>